<reference evidence="12 13" key="1">
    <citation type="submission" date="2024-04" db="EMBL/GenBank/DDBJ databases">
        <title>Complete genome sequence of Fusarium acuminatum.</title>
        <authorList>
            <person name="Lan B."/>
        </authorList>
    </citation>
    <scope>NUCLEOTIDE SEQUENCE [LARGE SCALE GENOMIC DNA]</scope>
    <source>
        <strain evidence="12">1A</strain>
    </source>
</reference>
<comment type="subcellular location">
    <subcellularLocation>
        <location evidence="11">Endoplasmic reticulum membrane</location>
        <topology evidence="11">Single-pass membrane protein</topology>
    </subcellularLocation>
    <subcellularLocation>
        <location evidence="1">Endoplasmic reticulum membrane</location>
        <topology evidence="1">Single-pass type III membrane protein</topology>
    </subcellularLocation>
</comment>
<proteinExistence type="inferred from homology"/>
<dbReference type="EMBL" id="CP151261">
    <property type="protein sequence ID" value="WZH42668.1"/>
    <property type="molecule type" value="Genomic_DNA"/>
</dbReference>
<evidence type="ECO:0000256" key="9">
    <source>
        <dbReference type="ARBA" id="ARBA00023136"/>
    </source>
</evidence>
<accession>A0ABZ2WSA1</accession>
<evidence type="ECO:0000313" key="13">
    <source>
        <dbReference type="Proteomes" id="UP001489902"/>
    </source>
</evidence>
<keyword evidence="10" id="KW-0325">Glycoprotein</keyword>
<evidence type="ECO:0000256" key="8">
    <source>
        <dbReference type="ARBA" id="ARBA00022989"/>
    </source>
</evidence>
<protein>
    <recommendedName>
        <fullName evidence="4 11">Protein PBN1</fullName>
    </recommendedName>
</protein>
<dbReference type="PANTHER" id="PTHR28533:SF1">
    <property type="entry name" value="PROTEIN PBN1"/>
    <property type="match status" value="1"/>
</dbReference>
<sequence>MRERVTFVHRDHTLDPEELDNQEAGLLGPQIETVRQDKLTVPFSELPPELTDILQEYEAIHIRWASPVKSETLDPLTSRISPGLHVYATPTSASSCNPSQEFCPEADTVCHARLRSLLTANSVDLSFDKTANALVLSALWPFRPQTVAVSASLERRVEVGIFVNDRSQPNMKENELGVAGVLSVLGDQKKPSPTIFTFPARHRRDESIFSSRFLAPTGLHPTLQLSLSSNKVPSAEGECAPYAFLTLPKTLFADRYQLGDDLFLASKNLTTLRHTTLPVDLEAPAYTTETWGSSVLLQLAPPDLKQEQPWSVEIPLHLRYLKPSASGQVEIEIPYPTVFWACQVQEETLESPFDRLHVGYDDLFDRHTVFWHVNPQPEGGSRLMNRVTVPVLKEEGMDSIRSGTAIAVTLGFAWVLWKLFSVMLNSDKTPAKIEEETTPK</sequence>
<organism evidence="12 13">
    <name type="scientific">Fusarium acuminatum</name>
    <dbReference type="NCBI Taxonomy" id="5515"/>
    <lineage>
        <taxon>Eukaryota</taxon>
        <taxon>Fungi</taxon>
        <taxon>Dikarya</taxon>
        <taxon>Ascomycota</taxon>
        <taxon>Pezizomycotina</taxon>
        <taxon>Sordariomycetes</taxon>
        <taxon>Hypocreomycetidae</taxon>
        <taxon>Hypocreales</taxon>
        <taxon>Nectriaceae</taxon>
        <taxon>Fusarium</taxon>
        <taxon>Fusarium tricinctum species complex</taxon>
    </lineage>
</organism>
<keyword evidence="5 11" id="KW-0337">GPI-anchor biosynthesis</keyword>
<dbReference type="SMART" id="SM00780">
    <property type="entry name" value="PIG-X"/>
    <property type="match status" value="1"/>
</dbReference>
<evidence type="ECO:0000256" key="4">
    <source>
        <dbReference type="ARBA" id="ARBA00020410"/>
    </source>
</evidence>
<keyword evidence="9" id="KW-0472">Membrane</keyword>
<comment type="similarity">
    <text evidence="3 11">Belongs to the PIGX family.</text>
</comment>
<gene>
    <name evidence="12" type="ORF">QYS62_003664</name>
</gene>
<keyword evidence="13" id="KW-1185">Reference proteome</keyword>
<evidence type="ECO:0000256" key="3">
    <source>
        <dbReference type="ARBA" id="ARBA00010345"/>
    </source>
</evidence>
<evidence type="ECO:0000256" key="10">
    <source>
        <dbReference type="ARBA" id="ARBA00023180"/>
    </source>
</evidence>
<name>A0ABZ2WSA1_9HYPO</name>
<dbReference type="InterPro" id="IPR042322">
    <property type="entry name" value="Pbn1"/>
</dbReference>
<evidence type="ECO:0000313" key="12">
    <source>
        <dbReference type="EMBL" id="WZH42668.1"/>
    </source>
</evidence>
<evidence type="ECO:0000256" key="11">
    <source>
        <dbReference type="RuleBase" id="RU366056"/>
    </source>
</evidence>
<comment type="function">
    <text evidence="11">Required for proper folding and/or the stability of a subset of proteins in the endoplasmic reticulum. Component of glycosylphosphatidylinositol-mannosyltransferase 1 which transfers the first of the 4 mannoses in the GPI-anchor precursors during GPI-anchor biosynthesis. Probably acts by stabilizing the mannosyltransferase GPI14.</text>
</comment>
<evidence type="ECO:0000256" key="7">
    <source>
        <dbReference type="ARBA" id="ARBA00022824"/>
    </source>
</evidence>
<evidence type="ECO:0000256" key="2">
    <source>
        <dbReference type="ARBA" id="ARBA00004687"/>
    </source>
</evidence>
<dbReference type="InterPro" id="IPR013233">
    <property type="entry name" value="PIG-X/PBN1"/>
</dbReference>
<keyword evidence="7 11" id="KW-0256">Endoplasmic reticulum</keyword>
<keyword evidence="6" id="KW-0812">Transmembrane</keyword>
<dbReference type="Pfam" id="PF08320">
    <property type="entry name" value="PIG-X"/>
    <property type="match status" value="1"/>
</dbReference>
<dbReference type="PANTHER" id="PTHR28533">
    <property type="entry name" value="PROTEIN PBN1"/>
    <property type="match status" value="1"/>
</dbReference>
<evidence type="ECO:0000256" key="6">
    <source>
        <dbReference type="ARBA" id="ARBA00022692"/>
    </source>
</evidence>
<dbReference type="Proteomes" id="UP001489902">
    <property type="component" value="Chromosome 2"/>
</dbReference>
<evidence type="ECO:0000256" key="5">
    <source>
        <dbReference type="ARBA" id="ARBA00022502"/>
    </source>
</evidence>
<evidence type="ECO:0000256" key="1">
    <source>
        <dbReference type="ARBA" id="ARBA00004643"/>
    </source>
</evidence>
<comment type="pathway">
    <text evidence="2 11">Glycolipid biosynthesis; glycosylphosphatidylinositol-anchor biosynthesis.</text>
</comment>
<keyword evidence="8" id="KW-1133">Transmembrane helix</keyword>